<accession>A0ABY1QHM0</accession>
<dbReference type="InterPro" id="IPR008711">
    <property type="entry name" value="Recombinase_NinB"/>
</dbReference>
<evidence type="ECO:0000313" key="1">
    <source>
        <dbReference type="EMBL" id="SMP71790.1"/>
    </source>
</evidence>
<dbReference type="InterPro" id="IPR036619">
    <property type="entry name" value="NinB_sf"/>
</dbReference>
<dbReference type="EMBL" id="FXUL01000017">
    <property type="protein sequence ID" value="SMP71790.1"/>
    <property type="molecule type" value="Genomic_DNA"/>
</dbReference>
<keyword evidence="2" id="KW-1185">Reference proteome</keyword>
<dbReference type="Pfam" id="PF05772">
    <property type="entry name" value="NinB"/>
    <property type="match status" value="1"/>
</dbReference>
<gene>
    <name evidence="1" type="ORF">SAMN06295970_11775</name>
</gene>
<dbReference type="Gene3D" id="1.10.3790.10">
    <property type="entry name" value="NinB"/>
    <property type="match status" value="1"/>
</dbReference>
<evidence type="ECO:0000313" key="2">
    <source>
        <dbReference type="Proteomes" id="UP001158049"/>
    </source>
</evidence>
<comment type="caution">
    <text evidence="1">The sequence shown here is derived from an EMBL/GenBank/DDBJ whole genome shotgun (WGS) entry which is preliminary data.</text>
</comment>
<proteinExistence type="predicted"/>
<protein>
    <submittedName>
        <fullName evidence="1">NinB protein</fullName>
    </submittedName>
</protein>
<sequence>MGQGGGVNSLYREFTLRSPADAGAMVNFIKSNAAAFVDKGTPLRVIVTEEEMDRLDEQIKYYFGVVVKAIAEQVWVAGRQFDKDVWHEQLAKQFLPTKELVMPDGEIVLKRSSIARGQISLKRMGKYLQEVEAYAATEHGVRFE</sequence>
<name>A0ABY1QHM0_9BURK</name>
<dbReference type="SUPFAM" id="SSF103370">
    <property type="entry name" value="NinB"/>
    <property type="match status" value="1"/>
</dbReference>
<reference evidence="1 2" key="1">
    <citation type="submission" date="2017-05" db="EMBL/GenBank/DDBJ databases">
        <authorList>
            <person name="Varghese N."/>
            <person name="Submissions S."/>
        </authorList>
    </citation>
    <scope>NUCLEOTIDE SEQUENCE [LARGE SCALE GENOMIC DNA]</scope>
    <source>
        <strain evidence="1 2">DSM 26001</strain>
    </source>
</reference>
<dbReference type="Proteomes" id="UP001158049">
    <property type="component" value="Unassembled WGS sequence"/>
</dbReference>
<organism evidence="1 2">
    <name type="scientific">Noviherbaspirillum suwonense</name>
    <dbReference type="NCBI Taxonomy" id="1224511"/>
    <lineage>
        <taxon>Bacteria</taxon>
        <taxon>Pseudomonadati</taxon>
        <taxon>Pseudomonadota</taxon>
        <taxon>Betaproteobacteria</taxon>
        <taxon>Burkholderiales</taxon>
        <taxon>Oxalobacteraceae</taxon>
        <taxon>Noviherbaspirillum</taxon>
    </lineage>
</organism>